<dbReference type="InterPro" id="IPR011991">
    <property type="entry name" value="ArsR-like_HTH"/>
</dbReference>
<feature type="region of interest" description="Disordered" evidence="1">
    <location>
        <begin position="1"/>
        <end position="26"/>
    </location>
</feature>
<dbReference type="SMART" id="SM00418">
    <property type="entry name" value="HTH_ARSR"/>
    <property type="match status" value="1"/>
</dbReference>
<organism evidence="3 4">
    <name type="scientific">Streptomyces lycii</name>
    <dbReference type="NCBI Taxonomy" id="2654337"/>
    <lineage>
        <taxon>Bacteria</taxon>
        <taxon>Bacillati</taxon>
        <taxon>Actinomycetota</taxon>
        <taxon>Actinomycetes</taxon>
        <taxon>Kitasatosporales</taxon>
        <taxon>Streptomycetaceae</taxon>
        <taxon>Streptomyces</taxon>
    </lineage>
</organism>
<evidence type="ECO:0000313" key="4">
    <source>
        <dbReference type="Proteomes" id="UP000621266"/>
    </source>
</evidence>
<evidence type="ECO:0000259" key="2">
    <source>
        <dbReference type="SMART" id="SM00418"/>
    </source>
</evidence>
<dbReference type="Proteomes" id="UP000621266">
    <property type="component" value="Unassembled WGS sequence"/>
</dbReference>
<dbReference type="RefSeq" id="WP_156206012.1">
    <property type="nucleotide sequence ID" value="NZ_WHPN01000262.1"/>
</dbReference>
<name>A0ABQ7FKE7_9ACTN</name>
<keyword evidence="4" id="KW-1185">Reference proteome</keyword>
<dbReference type="CDD" id="cd00090">
    <property type="entry name" value="HTH_ARSR"/>
    <property type="match status" value="1"/>
</dbReference>
<comment type="caution">
    <text evidence="3">The sequence shown here is derived from an EMBL/GenBank/DDBJ whole genome shotgun (WGS) entry which is preliminary data.</text>
</comment>
<dbReference type="SUPFAM" id="SSF46785">
    <property type="entry name" value="Winged helix' DNA-binding domain"/>
    <property type="match status" value="1"/>
</dbReference>
<dbReference type="Gene3D" id="1.10.10.10">
    <property type="entry name" value="Winged helix-like DNA-binding domain superfamily/Winged helix DNA-binding domain"/>
    <property type="match status" value="1"/>
</dbReference>
<reference evidence="3 4" key="1">
    <citation type="submission" date="2019-10" db="EMBL/GenBank/DDBJ databases">
        <title>Streptomyces tenebrisbrunneis sp.nov., an endogenous actinomycete isolated from of Lycium ruthenicum.</title>
        <authorList>
            <person name="Ma L."/>
        </authorList>
    </citation>
    <scope>NUCLEOTIDE SEQUENCE [LARGE SCALE GENOMIC DNA]</scope>
    <source>
        <strain evidence="3 4">TRM 66187</strain>
    </source>
</reference>
<evidence type="ECO:0000256" key="1">
    <source>
        <dbReference type="SAM" id="MobiDB-lite"/>
    </source>
</evidence>
<feature type="compositionally biased region" description="Basic and acidic residues" evidence="1">
    <location>
        <begin position="1"/>
        <end position="14"/>
    </location>
</feature>
<sequence length="228" mass="25429">MSEREAESGTHDGHTTGGRAEAEEVLSLDPRSLRGLAHPLRIRLLEALREHGPATASRLAARLGESSGATSYHLRQLAAHGFVVDDPERGTGRERWWKAAHRGTKIDRLDAFMRHTDPAVRGAISTLMHEVATIHAQELNTWLGTMHDWPEEWRSVWELSDYSLRLTPDLAREMAAELHNVVEGYRARAVTREETGSAPVRVHVHAFPRAEGQQATPDRGTVRPPEAD</sequence>
<accession>A0ABQ7FKE7</accession>
<protein>
    <submittedName>
        <fullName evidence="3">Winged helix-turn-helix transcriptional regulator</fullName>
    </submittedName>
</protein>
<feature type="region of interest" description="Disordered" evidence="1">
    <location>
        <begin position="206"/>
        <end position="228"/>
    </location>
</feature>
<gene>
    <name evidence="3" type="ORF">GCU69_12310</name>
</gene>
<dbReference type="InterPro" id="IPR036390">
    <property type="entry name" value="WH_DNA-bd_sf"/>
</dbReference>
<evidence type="ECO:0000313" key="3">
    <source>
        <dbReference type="EMBL" id="KAF4408824.1"/>
    </source>
</evidence>
<feature type="domain" description="HTH arsR-type" evidence="2">
    <location>
        <begin position="31"/>
        <end position="115"/>
    </location>
</feature>
<dbReference type="InterPro" id="IPR036388">
    <property type="entry name" value="WH-like_DNA-bd_sf"/>
</dbReference>
<proteinExistence type="predicted"/>
<dbReference type="EMBL" id="WHPN01000262">
    <property type="protein sequence ID" value="KAF4408824.1"/>
    <property type="molecule type" value="Genomic_DNA"/>
</dbReference>
<dbReference type="InterPro" id="IPR001845">
    <property type="entry name" value="HTH_ArsR_DNA-bd_dom"/>
</dbReference>
<dbReference type="Pfam" id="PF12840">
    <property type="entry name" value="HTH_20"/>
    <property type="match status" value="1"/>
</dbReference>